<feature type="region of interest" description="Disordered" evidence="1">
    <location>
        <begin position="119"/>
        <end position="341"/>
    </location>
</feature>
<accession>A0AAV6VLW0</accession>
<keyword evidence="4" id="KW-1185">Reference proteome</keyword>
<dbReference type="EMBL" id="JAFNEN010000059">
    <property type="protein sequence ID" value="KAG8197045.1"/>
    <property type="molecule type" value="Genomic_DNA"/>
</dbReference>
<feature type="compositionally biased region" description="Low complexity" evidence="1">
    <location>
        <begin position="123"/>
        <end position="326"/>
    </location>
</feature>
<protein>
    <submittedName>
        <fullName evidence="3">Uncharacterized protein</fullName>
    </submittedName>
</protein>
<evidence type="ECO:0000313" key="4">
    <source>
        <dbReference type="Proteomes" id="UP000827092"/>
    </source>
</evidence>
<keyword evidence="2" id="KW-0732">Signal</keyword>
<dbReference type="Proteomes" id="UP000827092">
    <property type="component" value="Unassembled WGS sequence"/>
</dbReference>
<name>A0AAV6VLW0_9ARAC</name>
<evidence type="ECO:0000256" key="2">
    <source>
        <dbReference type="SAM" id="SignalP"/>
    </source>
</evidence>
<evidence type="ECO:0000313" key="3">
    <source>
        <dbReference type="EMBL" id="KAG8197045.1"/>
    </source>
</evidence>
<evidence type="ECO:0000256" key="1">
    <source>
        <dbReference type="SAM" id="MobiDB-lite"/>
    </source>
</evidence>
<reference evidence="3 4" key="1">
    <citation type="journal article" date="2022" name="Nat. Ecol. Evol.">
        <title>A masculinizing supergene underlies an exaggerated male reproductive morph in a spider.</title>
        <authorList>
            <person name="Hendrickx F."/>
            <person name="De Corte Z."/>
            <person name="Sonet G."/>
            <person name="Van Belleghem S.M."/>
            <person name="Kostlbacher S."/>
            <person name="Vangestel C."/>
        </authorList>
    </citation>
    <scope>NUCLEOTIDE SEQUENCE [LARGE SCALE GENOMIC DNA]</scope>
    <source>
        <strain evidence="3">W744_W776</strain>
    </source>
</reference>
<feature type="chain" id="PRO_5043742344" evidence="2">
    <location>
        <begin position="32"/>
        <end position="500"/>
    </location>
</feature>
<organism evidence="3 4">
    <name type="scientific">Oedothorax gibbosus</name>
    <dbReference type="NCBI Taxonomy" id="931172"/>
    <lineage>
        <taxon>Eukaryota</taxon>
        <taxon>Metazoa</taxon>
        <taxon>Ecdysozoa</taxon>
        <taxon>Arthropoda</taxon>
        <taxon>Chelicerata</taxon>
        <taxon>Arachnida</taxon>
        <taxon>Araneae</taxon>
        <taxon>Araneomorphae</taxon>
        <taxon>Entelegynae</taxon>
        <taxon>Araneoidea</taxon>
        <taxon>Linyphiidae</taxon>
        <taxon>Erigoninae</taxon>
        <taxon>Oedothorax</taxon>
    </lineage>
</organism>
<sequence>MASMTEINTSTANLLLFALIFSCPLLQLATSFQVSTQQFHFWFEDKLHENWILDSYESTHLVTCLQKCRSNADCHGLALGPADEDFQRTCHTLADFSEQDCGEDGEECHKEGFQVYHMSKPLTTTTTTTEPPTTTTTEPPITTTTEPPTTTTTEPPTTTTTEPPTTTTTKAPTTTTTQPPTTTTTETPTTTTTEAPSTTTTEPPTTTTTEPPTTTTAEPPTTTTTEPPTTTTTETPTTTTTETQTTTTTETPTTTTTGQPTTTTTTTEQPTTTTTTTTEQPTTTTTTEQPTTTTTTEQPTTTTTKEPTTTTTEASATTTPVPTTTESCSDNPQGSAAGPCAPEKCATPPKAVTCPGSPRETNIVVGLKSSVPLFTNPNLEVECLQPFKSQTGAAQSLFTMKTKKTPRNPFSGIMGCEVNEAITGIDICFQGEVKYLALECNPIKEEYKIDTDDVSSSSNQGGDARKVTCEGERAFISLKLEKEGDSITVQIGCAKIKKAK</sequence>
<dbReference type="AlphaFoldDB" id="A0AAV6VLW0"/>
<dbReference type="PRINTS" id="PR01217">
    <property type="entry name" value="PRICHEXTENSN"/>
</dbReference>
<proteinExistence type="predicted"/>
<comment type="caution">
    <text evidence="3">The sequence shown here is derived from an EMBL/GenBank/DDBJ whole genome shotgun (WGS) entry which is preliminary data.</text>
</comment>
<gene>
    <name evidence="3" type="ORF">JTE90_004314</name>
</gene>
<feature type="signal peptide" evidence="2">
    <location>
        <begin position="1"/>
        <end position="31"/>
    </location>
</feature>